<feature type="non-terminal residue" evidence="1">
    <location>
        <position position="1"/>
    </location>
</feature>
<evidence type="ECO:0000313" key="2">
    <source>
        <dbReference type="Proteomes" id="UP001150581"/>
    </source>
</evidence>
<dbReference type="EMBL" id="JANBPG010001947">
    <property type="protein sequence ID" value="KAJ1887634.1"/>
    <property type="molecule type" value="Genomic_DNA"/>
</dbReference>
<comment type="caution">
    <text evidence="1">The sequence shown here is derived from an EMBL/GenBank/DDBJ whole genome shotgun (WGS) entry which is preliminary data.</text>
</comment>
<name>A0ACC1I544_9FUNG</name>
<organism evidence="1 2">
    <name type="scientific">Kickxella alabastrina</name>
    <dbReference type="NCBI Taxonomy" id="61397"/>
    <lineage>
        <taxon>Eukaryota</taxon>
        <taxon>Fungi</taxon>
        <taxon>Fungi incertae sedis</taxon>
        <taxon>Zoopagomycota</taxon>
        <taxon>Kickxellomycotina</taxon>
        <taxon>Kickxellomycetes</taxon>
        <taxon>Kickxellales</taxon>
        <taxon>Kickxellaceae</taxon>
        <taxon>Kickxella</taxon>
    </lineage>
</organism>
<sequence>TRREVVAQVGAARLLALAAADASGADAALREHAVGALRNVAADSAWGVDAIFAAAGDRLPALLAALASERGDRHVRVHALYLANNVAVRSAARCAVLAAHAPLVRAVAAAVEAPDAEVAVAALWCVSSIASHRGGDSADDSGGRAVHVHVPVLRAHGVAEALDRLLADKAQPLDVRDRVKSCMDYFS</sequence>
<evidence type="ECO:0000313" key="1">
    <source>
        <dbReference type="EMBL" id="KAJ1887634.1"/>
    </source>
</evidence>
<accession>A0ACC1I544</accession>
<gene>
    <name evidence="1" type="ORF">LPJ66_009014</name>
</gene>
<proteinExistence type="predicted"/>
<reference evidence="1" key="1">
    <citation type="submission" date="2022-07" db="EMBL/GenBank/DDBJ databases">
        <title>Phylogenomic reconstructions and comparative analyses of Kickxellomycotina fungi.</title>
        <authorList>
            <person name="Reynolds N.K."/>
            <person name="Stajich J.E."/>
            <person name="Barry K."/>
            <person name="Grigoriev I.V."/>
            <person name="Crous P."/>
            <person name="Smith M.E."/>
        </authorList>
    </citation>
    <scope>NUCLEOTIDE SEQUENCE</scope>
    <source>
        <strain evidence="1">Benny 63K</strain>
    </source>
</reference>
<dbReference type="Proteomes" id="UP001150581">
    <property type="component" value="Unassembled WGS sequence"/>
</dbReference>
<keyword evidence="2" id="KW-1185">Reference proteome</keyword>
<protein>
    <submittedName>
        <fullName evidence="1">Uncharacterized protein</fullName>
    </submittedName>
</protein>